<feature type="compositionally biased region" description="Basic and acidic residues" evidence="1">
    <location>
        <begin position="674"/>
        <end position="694"/>
    </location>
</feature>
<evidence type="ECO:0000256" key="1">
    <source>
        <dbReference type="SAM" id="MobiDB-lite"/>
    </source>
</evidence>
<reference evidence="3" key="1">
    <citation type="submission" date="2016-06" db="EMBL/GenBank/DDBJ databases">
        <authorList>
            <person name="Varghese N."/>
        </authorList>
    </citation>
    <scope>NUCLEOTIDE SEQUENCE [LARGE SCALE GENOMIC DNA]</scope>
    <source>
        <strain evidence="3">DSM 46123</strain>
    </source>
</reference>
<dbReference type="AlphaFoldDB" id="A0A1C6RD50"/>
<name>A0A1C6RD50_9ACTN</name>
<keyword evidence="3" id="KW-1185">Reference proteome</keyword>
<sequence>MRSWLFPPLAPVRAAEATSQQVMATGAAGAAFSVDPVDGERGWRPAGTGGHREVPWWTTERARIHSVASYRSNPMARAIIDTYTAFCVGDSGVSYQANSPEVAVVVDQFWNDPRVQLFALQDRMLRDHMLMGETALQMLVGPLSGVTRISPTPVSQITDVRLAGGNPLWPAELVFGGGAGGGLALPVVAVNDLTGLREGKVMWWRSWMALMDDLRGDPFLTPILDHLGSYDQVISNLIDRTALARYLVWDVTVEGDQTAVDDFVKARGGTHVPPSGSVEVHNKSVSWEAKTAPTGADEDSIAGKNVLTLVAGGAGLAKTWLAEPDGANRATSLTMAEPVRRRVGGVQKLWLGYQTELLRFVVDQAVAARRLPQMVTARDPRTGREFAIPAAQSVTVTGPSISASDAEFTAKILLNLSTGLEKLVQSGVLSKEAARIAARKAWEDYMGVPYTADLDSPTADPGDVATAVEESWRSTERDNWNPQDHPRDDRGRFAGKFGGFAAGLADRLKLSGRISLGLGEWLMASDRARGIDRSDDMLFAVIGGPGGPRLRLGVVSPDDVTRWRAGDDGRTAEFGPNGWDRLYNTLDDVDDRASRGEQVSGMVLGEDWGDVTYRVDDDNRWRLALTVRPKGATTDWSAWVDSKGGGIVFERPQLRTMLTQLRSLWTAARHRGDREARGRRRAYDPDQPRDDDGKWTSGYQGRRRGPDPDAGPAAATPSAQQLMATAAGGDYDALQKQWATVLDGTYAGIRVRTSGASVFQWKPEGSTSPVDVAVGNADLINADGDKIGTVTRAISPDGDGQLYAVHAYLQIDDPDMQGGGFARAFNAHLERWYREAGIDRIELEANIDVGGYAWARSGYDFKTSTVAMKIMGRLEDYVGRAERGELDIPADRVDEQIEAAEALLERTRTSAFGSVDYPSAYEVSQLGRWPGAGREDAWIGKATLLGSSWEAVKPL</sequence>
<dbReference type="SUPFAM" id="SSF55729">
    <property type="entry name" value="Acyl-CoA N-acyltransferases (Nat)"/>
    <property type="match status" value="1"/>
</dbReference>
<dbReference type="STRING" id="47866.GA0074694_1043"/>
<organism evidence="2 3">
    <name type="scientific">Micromonospora inyonensis</name>
    <dbReference type="NCBI Taxonomy" id="47866"/>
    <lineage>
        <taxon>Bacteria</taxon>
        <taxon>Bacillati</taxon>
        <taxon>Actinomycetota</taxon>
        <taxon>Actinomycetes</taxon>
        <taxon>Micromonosporales</taxon>
        <taxon>Micromonosporaceae</taxon>
        <taxon>Micromonospora</taxon>
    </lineage>
</organism>
<dbReference type="RefSeq" id="WP_176737785.1">
    <property type="nucleotide sequence ID" value="NZ_FMHU01000001.1"/>
</dbReference>
<dbReference type="Proteomes" id="UP000198906">
    <property type="component" value="Unassembled WGS sequence"/>
</dbReference>
<proteinExistence type="predicted"/>
<evidence type="ECO:0000313" key="3">
    <source>
        <dbReference type="Proteomes" id="UP000198906"/>
    </source>
</evidence>
<dbReference type="InterPro" id="IPR016181">
    <property type="entry name" value="Acyl_CoA_acyltransferase"/>
</dbReference>
<feature type="region of interest" description="Disordered" evidence="1">
    <location>
        <begin position="674"/>
        <end position="716"/>
    </location>
</feature>
<feature type="compositionally biased region" description="Basic and acidic residues" evidence="1">
    <location>
        <begin position="470"/>
        <end position="489"/>
    </location>
</feature>
<gene>
    <name evidence="2" type="ORF">GA0074694_1043</name>
</gene>
<accession>A0A1C6RD50</accession>
<dbReference type="EMBL" id="FMHU01000001">
    <property type="protein sequence ID" value="SCL15077.1"/>
    <property type="molecule type" value="Genomic_DNA"/>
</dbReference>
<protein>
    <submittedName>
        <fullName evidence="2">Uncharacterized protein</fullName>
    </submittedName>
</protein>
<feature type="region of interest" description="Disordered" evidence="1">
    <location>
        <begin position="456"/>
        <end position="489"/>
    </location>
</feature>
<evidence type="ECO:0000313" key="2">
    <source>
        <dbReference type="EMBL" id="SCL15077.1"/>
    </source>
</evidence>